<gene>
    <name evidence="5" type="ORF">HJ536_17550</name>
</gene>
<dbReference type="EMBL" id="JABCJE010000012">
    <property type="protein sequence ID" value="NVO25165.1"/>
    <property type="molecule type" value="Genomic_DNA"/>
</dbReference>
<evidence type="ECO:0000313" key="5">
    <source>
        <dbReference type="EMBL" id="NVO25165.1"/>
    </source>
</evidence>
<dbReference type="CDD" id="cd02440">
    <property type="entry name" value="AdoMet_MTases"/>
    <property type="match status" value="1"/>
</dbReference>
<dbReference type="Pfam" id="PF08241">
    <property type="entry name" value="Methyltransf_11"/>
    <property type="match status" value="1"/>
</dbReference>
<dbReference type="PANTHER" id="PTHR44942">
    <property type="entry name" value="METHYLTRANSF_11 DOMAIN-CONTAINING PROTEIN"/>
    <property type="match status" value="1"/>
</dbReference>
<comment type="caution">
    <text evidence="5">The sequence shown here is derived from an EMBL/GenBank/DDBJ whole genome shotgun (WGS) entry which is preliminary data.</text>
</comment>
<accession>A0A850QFK5</accession>
<dbReference type="InterPro" id="IPR013216">
    <property type="entry name" value="Methyltransf_11"/>
</dbReference>
<dbReference type="Proteomes" id="UP000592216">
    <property type="component" value="Unassembled WGS sequence"/>
</dbReference>
<comment type="similarity">
    <text evidence="1">Belongs to the methyltransferase superfamily.</text>
</comment>
<name>A0A850QFK5_9RHOB</name>
<proteinExistence type="inferred from homology"/>
<dbReference type="InterPro" id="IPR051052">
    <property type="entry name" value="Diverse_substrate_MTase"/>
</dbReference>
<evidence type="ECO:0000313" key="6">
    <source>
        <dbReference type="Proteomes" id="UP000592216"/>
    </source>
</evidence>
<evidence type="ECO:0000256" key="1">
    <source>
        <dbReference type="ARBA" id="ARBA00008361"/>
    </source>
</evidence>
<dbReference type="AlphaFoldDB" id="A0A850QFK5"/>
<feature type="domain" description="Methyltransferase type 11" evidence="4">
    <location>
        <begin position="42"/>
        <end position="130"/>
    </location>
</feature>
<dbReference type="GO" id="GO:0032259">
    <property type="term" value="P:methylation"/>
    <property type="evidence" value="ECO:0007669"/>
    <property type="project" value="UniProtKB-KW"/>
</dbReference>
<dbReference type="RefSeq" id="WP_177158725.1">
    <property type="nucleotide sequence ID" value="NZ_JABCJE010000012.1"/>
</dbReference>
<organism evidence="5 6">
    <name type="scientific">Donghicola mangrovi</name>
    <dbReference type="NCBI Taxonomy" id="2729614"/>
    <lineage>
        <taxon>Bacteria</taxon>
        <taxon>Pseudomonadati</taxon>
        <taxon>Pseudomonadota</taxon>
        <taxon>Alphaproteobacteria</taxon>
        <taxon>Rhodobacterales</taxon>
        <taxon>Roseobacteraceae</taxon>
        <taxon>Donghicola</taxon>
    </lineage>
</organism>
<dbReference type="PANTHER" id="PTHR44942:SF4">
    <property type="entry name" value="METHYLTRANSFERASE TYPE 11 DOMAIN-CONTAINING PROTEIN"/>
    <property type="match status" value="1"/>
</dbReference>
<evidence type="ECO:0000256" key="2">
    <source>
        <dbReference type="ARBA" id="ARBA00022603"/>
    </source>
</evidence>
<dbReference type="SUPFAM" id="SSF53335">
    <property type="entry name" value="S-adenosyl-L-methionine-dependent methyltransferases"/>
    <property type="match status" value="1"/>
</dbReference>
<sequence length="250" mass="27493">MTNTRTNWFDKGGSAYAQFRPEYPAEMADYLAALAPARACAVDVGCGTGQLTRLLAGRFDTVLGFDPSADQFGNAVSVDGVTYGVAPAEALPLPDHSADLITAAQAAHWFDLPAFWTEARRVAAPGGIVALISYGVLRLEDEALNARFKQFYYDEIGPYWPPERKMVDDGYRNIAMPLTELPSPDLRISLNWDEQAFLGYLSTWSATRRASEAGKAQLLNAFAADLSRLWPTGQTVRITWPLNLRIGRVD</sequence>
<dbReference type="GO" id="GO:0008757">
    <property type="term" value="F:S-adenosylmethionine-dependent methyltransferase activity"/>
    <property type="evidence" value="ECO:0007669"/>
    <property type="project" value="InterPro"/>
</dbReference>
<keyword evidence="3 5" id="KW-0808">Transferase</keyword>
<dbReference type="InterPro" id="IPR029063">
    <property type="entry name" value="SAM-dependent_MTases_sf"/>
</dbReference>
<protein>
    <submittedName>
        <fullName evidence="5">Methyltransferase domain-containing protein</fullName>
    </submittedName>
</protein>
<dbReference type="Gene3D" id="3.40.50.150">
    <property type="entry name" value="Vaccinia Virus protein VP39"/>
    <property type="match status" value="1"/>
</dbReference>
<reference evidence="5 6" key="1">
    <citation type="submission" date="2020-04" db="EMBL/GenBank/DDBJ databases">
        <title>Donghicola sp., a member of the Rhodobacteraceae family isolated from mangrove forest in Thailand.</title>
        <authorList>
            <person name="Charoenyingcharoen P."/>
            <person name="Yukphan P."/>
        </authorList>
    </citation>
    <scope>NUCLEOTIDE SEQUENCE [LARGE SCALE GENOMIC DNA]</scope>
    <source>
        <strain evidence="5 6">B5-SW-15</strain>
    </source>
</reference>
<evidence type="ECO:0000259" key="4">
    <source>
        <dbReference type="Pfam" id="PF08241"/>
    </source>
</evidence>
<keyword evidence="2 5" id="KW-0489">Methyltransferase</keyword>
<evidence type="ECO:0000256" key="3">
    <source>
        <dbReference type="ARBA" id="ARBA00022679"/>
    </source>
</evidence>